<dbReference type="Proteomes" id="UP000309128">
    <property type="component" value="Unassembled WGS sequence"/>
</dbReference>
<comment type="caution">
    <text evidence="2">The sequence shown here is derived from an EMBL/GenBank/DDBJ whole genome shotgun (WGS) entry which is preliminary data.</text>
</comment>
<keyword evidence="1" id="KW-0732">Signal</keyword>
<evidence type="ECO:0000313" key="3">
    <source>
        <dbReference type="Proteomes" id="UP000309128"/>
    </source>
</evidence>
<evidence type="ECO:0000313" key="2">
    <source>
        <dbReference type="EMBL" id="TMR24305.1"/>
    </source>
</evidence>
<reference evidence="2 3" key="1">
    <citation type="submission" date="2019-05" db="EMBL/GenBank/DDBJ databases">
        <title>Draft genome sequence of Nonomuraea turkmeniaca DSM 43926.</title>
        <authorList>
            <person name="Saricaoglu S."/>
            <person name="Isik K."/>
        </authorList>
    </citation>
    <scope>NUCLEOTIDE SEQUENCE [LARGE SCALE GENOMIC DNA]</scope>
    <source>
        <strain evidence="2 3">DSM 43926</strain>
    </source>
</reference>
<protein>
    <recommendedName>
        <fullName evidence="4">Ig-like domain-containing protein</fullName>
    </recommendedName>
</protein>
<evidence type="ECO:0008006" key="4">
    <source>
        <dbReference type="Google" id="ProtNLM"/>
    </source>
</evidence>
<evidence type="ECO:0000256" key="1">
    <source>
        <dbReference type="SAM" id="SignalP"/>
    </source>
</evidence>
<organism evidence="2 3">
    <name type="scientific">Nonomuraea turkmeniaca</name>
    <dbReference type="NCBI Taxonomy" id="103838"/>
    <lineage>
        <taxon>Bacteria</taxon>
        <taxon>Bacillati</taxon>
        <taxon>Actinomycetota</taxon>
        <taxon>Actinomycetes</taxon>
        <taxon>Streptosporangiales</taxon>
        <taxon>Streptosporangiaceae</taxon>
        <taxon>Nonomuraea</taxon>
    </lineage>
</organism>
<feature type="chain" id="PRO_5024404226" description="Ig-like domain-containing protein" evidence="1">
    <location>
        <begin position="36"/>
        <end position="143"/>
    </location>
</feature>
<dbReference type="EMBL" id="VCKY01000011">
    <property type="protein sequence ID" value="TMR24305.1"/>
    <property type="molecule type" value="Genomic_DNA"/>
</dbReference>
<dbReference type="RefSeq" id="WP_138664936.1">
    <property type="nucleotide sequence ID" value="NZ_VCKY01000011.1"/>
</dbReference>
<dbReference type="AlphaFoldDB" id="A0A5S4FU66"/>
<keyword evidence="3" id="KW-1185">Reference proteome</keyword>
<gene>
    <name evidence="2" type="ORF">ETD86_05215</name>
</gene>
<accession>A0A5S4FU66</accession>
<proteinExistence type="predicted"/>
<dbReference type="OrthoDB" id="9843923at2"/>
<name>A0A5S4FU66_9ACTN</name>
<feature type="signal peptide" evidence="1">
    <location>
        <begin position="1"/>
        <end position="35"/>
    </location>
</feature>
<sequence length="143" mass="15812">MKSALTNRFRWTAAVVSSLAVAAVGLTVYAPGAQASDILSDPSKASNVKTRDTDTVWSGPMGLNCQVRTGTYNGKTYVWGRMTKGRTGEFKELKNGVGMKSESVNKGSGQTHYSRGVPLRKNYTYRTTFFDGKYRCKAEWTYK</sequence>